<protein>
    <recommendedName>
        <fullName evidence="3">Secreted protein</fullName>
    </recommendedName>
</protein>
<evidence type="ECO:0000313" key="1">
    <source>
        <dbReference type="EMBL" id="MCC3297849.1"/>
    </source>
</evidence>
<dbReference type="AlphaFoldDB" id="A0A9X1MD79"/>
<organism evidence="1 2">
    <name type="scientific">Arthrobacter caoxuetaonis</name>
    <dbReference type="NCBI Taxonomy" id="2886935"/>
    <lineage>
        <taxon>Bacteria</taxon>
        <taxon>Bacillati</taxon>
        <taxon>Actinomycetota</taxon>
        <taxon>Actinomycetes</taxon>
        <taxon>Micrococcales</taxon>
        <taxon>Micrococcaceae</taxon>
        <taxon>Arthrobacter</taxon>
    </lineage>
</organism>
<proteinExistence type="predicted"/>
<sequence>MIKRVFWMSIGITIGVIAVRRVSEAKATLGPAGLNRAVGTAADALHDFTDAFRDAMTQREGELRSALGLDTADTVADTMSSARR</sequence>
<evidence type="ECO:0000313" key="2">
    <source>
        <dbReference type="Proteomes" id="UP001139158"/>
    </source>
</evidence>
<comment type="caution">
    <text evidence="1">The sequence shown here is derived from an EMBL/GenBank/DDBJ whole genome shotgun (WGS) entry which is preliminary data.</text>
</comment>
<accession>A0A9X1MD79</accession>
<reference evidence="1" key="1">
    <citation type="submission" date="2021-10" db="EMBL/GenBank/DDBJ databases">
        <title>Novel species in genus Arthrobacter.</title>
        <authorList>
            <person name="Liu Y."/>
        </authorList>
    </citation>
    <scope>NUCLEOTIDE SEQUENCE</scope>
    <source>
        <strain evidence="1">Zg-Y453</strain>
    </source>
</reference>
<dbReference type="Proteomes" id="UP001139158">
    <property type="component" value="Unassembled WGS sequence"/>
</dbReference>
<keyword evidence="2" id="KW-1185">Reference proteome</keyword>
<name>A0A9X1MD79_9MICC</name>
<dbReference type="EMBL" id="JAJFZV010000007">
    <property type="protein sequence ID" value="MCC3297849.1"/>
    <property type="molecule type" value="Genomic_DNA"/>
</dbReference>
<evidence type="ECO:0008006" key="3">
    <source>
        <dbReference type="Google" id="ProtNLM"/>
    </source>
</evidence>
<gene>
    <name evidence="1" type="ORF">LJ757_08545</name>
</gene>
<dbReference type="RefSeq" id="WP_227895721.1">
    <property type="nucleotide sequence ID" value="NZ_CP099466.1"/>
</dbReference>